<organism evidence="1 2">
    <name type="scientific">Hymenobacter sediminicola</name>
    <dbReference type="NCBI Taxonomy" id="2761579"/>
    <lineage>
        <taxon>Bacteria</taxon>
        <taxon>Pseudomonadati</taxon>
        <taxon>Bacteroidota</taxon>
        <taxon>Cytophagia</taxon>
        <taxon>Cytophagales</taxon>
        <taxon>Hymenobacteraceae</taxon>
        <taxon>Hymenobacter</taxon>
    </lineage>
</organism>
<reference evidence="1 2" key="1">
    <citation type="submission" date="2020-08" db="EMBL/GenBank/DDBJ databases">
        <title>Hymenobacter sp. S2-20-2 genome sequencing.</title>
        <authorList>
            <person name="Jin L."/>
        </authorList>
    </citation>
    <scope>NUCLEOTIDE SEQUENCE [LARGE SCALE GENOMIC DNA]</scope>
    <source>
        <strain evidence="1 2">S2-20-2</strain>
    </source>
</reference>
<dbReference type="KEGG" id="hsk:H4317_14045"/>
<accession>A0A7G7W4I5</accession>
<name>A0A7G7W4I5_9BACT</name>
<dbReference type="EMBL" id="CP060202">
    <property type="protein sequence ID" value="QNH61278.1"/>
    <property type="molecule type" value="Genomic_DNA"/>
</dbReference>
<keyword evidence="2" id="KW-1185">Reference proteome</keyword>
<gene>
    <name evidence="1" type="ORF">H4317_14045</name>
</gene>
<dbReference type="Proteomes" id="UP000515489">
    <property type="component" value="Chromosome"/>
</dbReference>
<evidence type="ECO:0000313" key="1">
    <source>
        <dbReference type="EMBL" id="QNH61278.1"/>
    </source>
</evidence>
<protein>
    <recommendedName>
        <fullName evidence="3">DUF1795 domain-containing protein</fullName>
    </recommendedName>
</protein>
<dbReference type="RefSeq" id="WP_185887208.1">
    <property type="nucleotide sequence ID" value="NZ_CP060202.1"/>
</dbReference>
<dbReference type="AlphaFoldDB" id="A0A7G7W4I5"/>
<proteinExistence type="predicted"/>
<evidence type="ECO:0008006" key="3">
    <source>
        <dbReference type="Google" id="ProtNLM"/>
    </source>
</evidence>
<evidence type="ECO:0000313" key="2">
    <source>
        <dbReference type="Proteomes" id="UP000515489"/>
    </source>
</evidence>
<sequence length="155" mass="17508">MEKRELLDGRITLLVPAGFKPMNKDMLALKYPGNKPPQEVLTDERGATNVAFNWTPVQATQTDLSAIEGAFYASRLRQDDIVWYSHGVKTINGRQVGYLEMLTPAPDTEVYNLLFFTDLEGRLLLVTFNCVKKDMEAWKANAHLILNSLQVIPKP</sequence>